<dbReference type="PANTHER" id="PTHR12121:SF37">
    <property type="entry name" value="2',5'-PHOSPHODIESTERASE 12"/>
    <property type="match status" value="1"/>
</dbReference>
<gene>
    <name evidence="2" type="ORF">BN9_064100</name>
</gene>
<dbReference type="EMBL" id="CAIX01000100">
    <property type="protein sequence ID" value="CCI45513.1"/>
    <property type="molecule type" value="Genomic_DNA"/>
</dbReference>
<feature type="domain" description="Endonuclease/exonuclease/phosphatase" evidence="1">
    <location>
        <begin position="239"/>
        <end position="568"/>
    </location>
</feature>
<accession>A0A024GG70</accession>
<reference evidence="2 3" key="1">
    <citation type="submission" date="2012-05" db="EMBL/GenBank/DDBJ databases">
        <title>Recombination and specialization in a pathogen metapopulation.</title>
        <authorList>
            <person name="Gardiner A."/>
            <person name="Kemen E."/>
            <person name="Schultz-Larsen T."/>
            <person name="MacLean D."/>
            <person name="Van Oosterhout C."/>
            <person name="Jones J.D.G."/>
        </authorList>
    </citation>
    <scope>NUCLEOTIDE SEQUENCE [LARGE SCALE GENOMIC DNA]</scope>
    <source>
        <strain evidence="2 3">Ac Nc2</strain>
    </source>
</reference>
<dbReference type="InterPro" id="IPR005135">
    <property type="entry name" value="Endo/exonuclease/phosphatase"/>
</dbReference>
<keyword evidence="3" id="KW-1185">Reference proteome</keyword>
<evidence type="ECO:0000259" key="1">
    <source>
        <dbReference type="Pfam" id="PF03372"/>
    </source>
</evidence>
<organism evidence="2 3">
    <name type="scientific">Albugo candida</name>
    <dbReference type="NCBI Taxonomy" id="65357"/>
    <lineage>
        <taxon>Eukaryota</taxon>
        <taxon>Sar</taxon>
        <taxon>Stramenopiles</taxon>
        <taxon>Oomycota</taxon>
        <taxon>Peronosporomycetes</taxon>
        <taxon>Albuginales</taxon>
        <taxon>Albuginaceae</taxon>
        <taxon>Albugo</taxon>
    </lineage>
</organism>
<name>A0A024GG70_9STRA</name>
<proteinExistence type="predicted"/>
<dbReference type="FunCoup" id="A0A024GG70">
    <property type="interactions" value="2"/>
</dbReference>
<dbReference type="GO" id="GO:0000288">
    <property type="term" value="P:nuclear-transcribed mRNA catabolic process, deadenylation-dependent decay"/>
    <property type="evidence" value="ECO:0007669"/>
    <property type="project" value="TreeGrafter"/>
</dbReference>
<dbReference type="STRING" id="65357.A0A024GG70"/>
<dbReference type="OrthoDB" id="412787at2759"/>
<dbReference type="InParanoid" id="A0A024GG70"/>
<comment type="caution">
    <text evidence="2">The sequence shown here is derived from an EMBL/GenBank/DDBJ whole genome shotgun (WGS) entry which is preliminary data.</text>
</comment>
<dbReference type="Gene3D" id="3.60.10.10">
    <property type="entry name" value="Endonuclease/exonuclease/phosphatase"/>
    <property type="match status" value="1"/>
</dbReference>
<dbReference type="Proteomes" id="UP000053237">
    <property type="component" value="Unassembled WGS sequence"/>
</dbReference>
<evidence type="ECO:0000313" key="2">
    <source>
        <dbReference type="EMBL" id="CCI45513.1"/>
    </source>
</evidence>
<dbReference type="GO" id="GO:0005739">
    <property type="term" value="C:mitochondrion"/>
    <property type="evidence" value="ECO:0007669"/>
    <property type="project" value="TreeGrafter"/>
</dbReference>
<dbReference type="InterPro" id="IPR036691">
    <property type="entry name" value="Endo/exonu/phosph_ase_sf"/>
</dbReference>
<dbReference type="GO" id="GO:0000175">
    <property type="term" value="F:3'-5'-RNA exonuclease activity"/>
    <property type="evidence" value="ECO:0007669"/>
    <property type="project" value="TreeGrafter"/>
</dbReference>
<evidence type="ECO:0000313" key="3">
    <source>
        <dbReference type="Proteomes" id="UP000053237"/>
    </source>
</evidence>
<dbReference type="Pfam" id="PF03372">
    <property type="entry name" value="Exo_endo_phos"/>
    <property type="match status" value="1"/>
</dbReference>
<dbReference type="PANTHER" id="PTHR12121">
    <property type="entry name" value="CARBON CATABOLITE REPRESSOR PROTEIN 4"/>
    <property type="match status" value="1"/>
</dbReference>
<dbReference type="SUPFAM" id="SSF56219">
    <property type="entry name" value="DNase I-like"/>
    <property type="match status" value="1"/>
</dbReference>
<dbReference type="InterPro" id="IPR050410">
    <property type="entry name" value="CCR4/nocturin_mRNA_transcr"/>
</dbReference>
<dbReference type="AlphaFoldDB" id="A0A024GG70"/>
<sequence>MMNIAHVRHMEGDNHLTLDIIWNNEKKHFFRDLNENLNQLLSRIRLFAVNEEKQEDAHADDTASIRQEKSTNRSDRIAVSFLREDKSELGGDNLLVEDVLKYSSFLRLGKVDYVVVKNQPRILSLSTLEPAMVGVPIVPIVNLEFCTLQDCEWVWMRKDGFDDYASECSQSLVYVPNEDDLGSRLILNCAVSLRPGQHYLQEKYAYQTSAVSAGPNRDVFLPRKRLGCEQKPTSSIRVMSYNILYSGYTTKVPGHVSVFPYTAPSVLNEQYRLQLVILEIQEMCPDLVCLQEVGTDTYHTILLPVFEFRGYRGTFAEKTGSTREGCAIFVKKNRFKIVVSHVVNISASLTDPSQSSVLNVLQMYPEVAKCVQRAPSVAQVLLLQSIEQSASQKSKYLVVSNTHLFYRDDAHMCRLLQTLPIVHKIEEIIQSERFENELIGVVMTGDYNTLPASAPISFLLSGTINQSHRDWKSAKYFRWKQKKGEKRKDWSNLNRKRSWKPTFSHSLELASACGYPEFTNYVQNFNGTLDYILISKKTLQVVRTFPMFTKEQVTSEVALPSSTFPSDHVSLLVDVSFYETIV</sequence>
<protein>
    <recommendedName>
        <fullName evidence="1">Endonuclease/exonuclease/phosphatase domain-containing protein</fullName>
    </recommendedName>
</protein>